<sequence length="26" mass="3019">VDKMIKRKSIADARKTAMDISRELLE</sequence>
<organism evidence="2">
    <name type="scientific">Harpegnathos saltator</name>
    <name type="common">Jerdon's jumping ant</name>
    <dbReference type="NCBI Taxonomy" id="610380"/>
    <lineage>
        <taxon>Eukaryota</taxon>
        <taxon>Metazoa</taxon>
        <taxon>Ecdysozoa</taxon>
        <taxon>Arthropoda</taxon>
        <taxon>Hexapoda</taxon>
        <taxon>Insecta</taxon>
        <taxon>Pterygota</taxon>
        <taxon>Neoptera</taxon>
        <taxon>Endopterygota</taxon>
        <taxon>Hymenoptera</taxon>
        <taxon>Apocrita</taxon>
        <taxon>Aculeata</taxon>
        <taxon>Formicoidea</taxon>
        <taxon>Formicidae</taxon>
        <taxon>Ponerinae</taxon>
        <taxon>Ponerini</taxon>
        <taxon>Harpegnathos</taxon>
    </lineage>
</organism>
<feature type="non-terminal residue" evidence="1">
    <location>
        <position position="26"/>
    </location>
</feature>
<keyword evidence="2" id="KW-1185">Reference proteome</keyword>
<dbReference type="InParanoid" id="E2BP32"/>
<dbReference type="EMBL" id="GL449528">
    <property type="protein sequence ID" value="EFN82548.1"/>
    <property type="molecule type" value="Genomic_DNA"/>
</dbReference>
<accession>E2BP32</accession>
<name>E2BP32_HARSA</name>
<feature type="non-terminal residue" evidence="1">
    <location>
        <position position="1"/>
    </location>
</feature>
<dbReference type="AlphaFoldDB" id="E2BP32"/>
<reference evidence="1 2" key="1">
    <citation type="journal article" date="2010" name="Science">
        <title>Genomic comparison of the ants Camponotus floridanus and Harpegnathos saltator.</title>
        <authorList>
            <person name="Bonasio R."/>
            <person name="Zhang G."/>
            <person name="Ye C."/>
            <person name="Mutti N.S."/>
            <person name="Fang X."/>
            <person name="Qin N."/>
            <person name="Donahue G."/>
            <person name="Yang P."/>
            <person name="Li Q."/>
            <person name="Li C."/>
            <person name="Zhang P."/>
            <person name="Huang Z."/>
            <person name="Berger S.L."/>
            <person name="Reinberg D."/>
            <person name="Wang J."/>
            <person name="Liebig J."/>
        </authorList>
    </citation>
    <scope>NUCLEOTIDE SEQUENCE [LARGE SCALE GENOMIC DNA]</scope>
    <source>
        <strain evidence="1 2">R22 G/1</strain>
    </source>
</reference>
<protein>
    <submittedName>
        <fullName evidence="1">Uncharacterized protein</fullName>
    </submittedName>
</protein>
<proteinExistence type="predicted"/>
<dbReference type="Proteomes" id="UP000008237">
    <property type="component" value="Unassembled WGS sequence"/>
</dbReference>
<gene>
    <name evidence="1" type="ORF">EAI_07214</name>
</gene>
<evidence type="ECO:0000313" key="1">
    <source>
        <dbReference type="EMBL" id="EFN82548.1"/>
    </source>
</evidence>
<evidence type="ECO:0000313" key="2">
    <source>
        <dbReference type="Proteomes" id="UP000008237"/>
    </source>
</evidence>